<keyword evidence="6 7" id="KW-0472">Membrane</keyword>
<feature type="transmembrane region" description="Helical" evidence="7">
    <location>
        <begin position="82"/>
        <end position="101"/>
    </location>
</feature>
<evidence type="ECO:0000256" key="4">
    <source>
        <dbReference type="ARBA" id="ARBA00022692"/>
    </source>
</evidence>
<evidence type="ECO:0000256" key="5">
    <source>
        <dbReference type="ARBA" id="ARBA00022989"/>
    </source>
</evidence>
<proteinExistence type="inferred from homology"/>
<sequence length="336" mass="36614">MTIDLPVIWAVVIAFGVFLYVTLDGFDLGIGLVFPLFNGPGDREVMLNTVAPVWDGNETWMVLGGACLYAAFPIAYSVLLPATYLPIIAMLCGLIFRGVAFEIRAKARRTQHLWDLAFVLGSGVAAFAQGVVLGTLLDGIPITRTGQYAGGPFDWFSPFKLFTGLGLMVTYATLGCGWLMIKTDGDLHRRMRRLMGPLALLLGLTVAIVSLWTVLGQPAVAARWFNASNLLYFLPVPVLVFACLLGIFVTLRRGSHHLPFLLTLAILFLGYTGFIISIFPNIVPPSLDIWAASSPHSSQLFTLVGALIIIPIILTYSSVAYWVFRGKVKAGDEGYH</sequence>
<evidence type="ECO:0000256" key="7">
    <source>
        <dbReference type="SAM" id="Phobius"/>
    </source>
</evidence>
<evidence type="ECO:0000313" key="9">
    <source>
        <dbReference type="Proteomes" id="UP000316093"/>
    </source>
</evidence>
<comment type="subcellular location">
    <subcellularLocation>
        <location evidence="1">Cell membrane</location>
        <topology evidence="1">Multi-pass membrane protein</topology>
    </subcellularLocation>
</comment>
<dbReference type="Proteomes" id="UP000316093">
    <property type="component" value="Chromosome"/>
</dbReference>
<feature type="transmembrane region" description="Helical" evidence="7">
    <location>
        <begin position="258"/>
        <end position="280"/>
    </location>
</feature>
<evidence type="ECO:0000256" key="6">
    <source>
        <dbReference type="ARBA" id="ARBA00023136"/>
    </source>
</evidence>
<evidence type="ECO:0000256" key="3">
    <source>
        <dbReference type="ARBA" id="ARBA00022475"/>
    </source>
</evidence>
<protein>
    <submittedName>
        <fullName evidence="8">Cytochrome d ubiquinol oxidase subunit II</fullName>
    </submittedName>
</protein>
<feature type="transmembrane region" description="Helical" evidence="7">
    <location>
        <begin position="113"/>
        <end position="137"/>
    </location>
</feature>
<dbReference type="PANTHER" id="PTHR43141">
    <property type="entry name" value="CYTOCHROME BD2 SUBUNIT II"/>
    <property type="match status" value="1"/>
</dbReference>
<dbReference type="OrthoDB" id="9776710at2"/>
<feature type="transmembrane region" description="Helical" evidence="7">
    <location>
        <begin position="6"/>
        <end position="37"/>
    </location>
</feature>
<keyword evidence="4 7" id="KW-0812">Transmembrane</keyword>
<accession>A0A4Y5Z4I8</accession>
<dbReference type="GO" id="GO:0005886">
    <property type="term" value="C:plasma membrane"/>
    <property type="evidence" value="ECO:0007669"/>
    <property type="project" value="UniProtKB-SubCell"/>
</dbReference>
<dbReference type="Pfam" id="PF02322">
    <property type="entry name" value="Cyt_bd_oxida_II"/>
    <property type="match status" value="1"/>
</dbReference>
<dbReference type="InterPro" id="IPR003317">
    <property type="entry name" value="Cyt-d_oxidase_su2"/>
</dbReference>
<dbReference type="RefSeq" id="WP_139982031.1">
    <property type="nucleotide sequence ID" value="NZ_CP041046.1"/>
</dbReference>
<reference evidence="8 9" key="1">
    <citation type="submission" date="2019-06" db="EMBL/GenBank/DDBJ databases">
        <title>A complete genome sequence for Luteibacter pinisoli MAH-14.</title>
        <authorList>
            <person name="Baltrus D.A."/>
        </authorList>
    </citation>
    <scope>NUCLEOTIDE SEQUENCE [LARGE SCALE GENOMIC DNA]</scope>
    <source>
        <strain evidence="8 9">MAH-14</strain>
    </source>
</reference>
<dbReference type="PANTHER" id="PTHR43141:SF4">
    <property type="entry name" value="CYTOCHROME BD2 SUBUNIT II"/>
    <property type="match status" value="1"/>
</dbReference>
<dbReference type="GO" id="GO:0070069">
    <property type="term" value="C:cytochrome complex"/>
    <property type="evidence" value="ECO:0007669"/>
    <property type="project" value="TreeGrafter"/>
</dbReference>
<comment type="similarity">
    <text evidence="2">Belongs to the cytochrome ubiquinol oxidase subunit 2 family.</text>
</comment>
<feature type="transmembrane region" description="Helical" evidence="7">
    <location>
        <begin position="161"/>
        <end position="181"/>
    </location>
</feature>
<evidence type="ECO:0000256" key="1">
    <source>
        <dbReference type="ARBA" id="ARBA00004651"/>
    </source>
</evidence>
<feature type="transmembrane region" description="Helical" evidence="7">
    <location>
        <begin position="193"/>
        <end position="215"/>
    </location>
</feature>
<dbReference type="AlphaFoldDB" id="A0A4Y5Z4I8"/>
<dbReference type="GO" id="GO:0019646">
    <property type="term" value="P:aerobic electron transport chain"/>
    <property type="evidence" value="ECO:0007669"/>
    <property type="project" value="TreeGrafter"/>
</dbReference>
<organism evidence="8 9">
    <name type="scientific">Luteibacter pinisoli</name>
    <dbReference type="NCBI Taxonomy" id="2589080"/>
    <lineage>
        <taxon>Bacteria</taxon>
        <taxon>Pseudomonadati</taxon>
        <taxon>Pseudomonadota</taxon>
        <taxon>Gammaproteobacteria</taxon>
        <taxon>Lysobacterales</taxon>
        <taxon>Rhodanobacteraceae</taxon>
        <taxon>Luteibacter</taxon>
    </lineage>
</organism>
<feature type="transmembrane region" description="Helical" evidence="7">
    <location>
        <begin position="300"/>
        <end position="324"/>
    </location>
</feature>
<evidence type="ECO:0000313" key="8">
    <source>
        <dbReference type="EMBL" id="QDE39445.1"/>
    </source>
</evidence>
<keyword evidence="9" id="KW-1185">Reference proteome</keyword>
<evidence type="ECO:0000256" key="2">
    <source>
        <dbReference type="ARBA" id="ARBA00007543"/>
    </source>
</evidence>
<keyword evidence="5 7" id="KW-1133">Transmembrane helix</keyword>
<dbReference type="GO" id="GO:0016682">
    <property type="term" value="F:oxidoreductase activity, acting on diphenols and related substances as donors, oxygen as acceptor"/>
    <property type="evidence" value="ECO:0007669"/>
    <property type="project" value="TreeGrafter"/>
</dbReference>
<dbReference type="EMBL" id="CP041046">
    <property type="protein sequence ID" value="QDE39445.1"/>
    <property type="molecule type" value="Genomic_DNA"/>
</dbReference>
<name>A0A4Y5Z4I8_9GAMM</name>
<keyword evidence="3" id="KW-1003">Cell membrane</keyword>
<dbReference type="NCBIfam" id="TIGR00203">
    <property type="entry name" value="cydB"/>
    <property type="match status" value="1"/>
</dbReference>
<gene>
    <name evidence="8" type="primary">cydB</name>
    <name evidence="8" type="ORF">FIV34_09635</name>
</gene>
<feature type="transmembrane region" description="Helical" evidence="7">
    <location>
        <begin position="230"/>
        <end position="251"/>
    </location>
</feature>
<dbReference type="GO" id="GO:0009055">
    <property type="term" value="F:electron transfer activity"/>
    <property type="evidence" value="ECO:0007669"/>
    <property type="project" value="TreeGrafter"/>
</dbReference>
<dbReference type="KEGG" id="lpy:FIV34_09635"/>